<keyword evidence="2" id="KW-1185">Reference proteome</keyword>
<gene>
    <name evidence="1" type="ORF">dnm_087780</name>
</gene>
<evidence type="ECO:0000313" key="1">
    <source>
        <dbReference type="EMBL" id="QTA92690.1"/>
    </source>
</evidence>
<protein>
    <submittedName>
        <fullName evidence="1">Uncharacterized protein</fullName>
    </submittedName>
</protein>
<reference evidence="1" key="1">
    <citation type="journal article" date="2021" name="Microb. Physiol.">
        <title>Proteogenomic Insights into the Physiology of Marine, Sulfate-Reducing, Filamentous Desulfonema limicola and Desulfonema magnum.</title>
        <authorList>
            <person name="Schnaars V."/>
            <person name="Wohlbrand L."/>
            <person name="Scheve S."/>
            <person name="Hinrichs C."/>
            <person name="Reinhardt R."/>
            <person name="Rabus R."/>
        </authorList>
    </citation>
    <scope>NUCLEOTIDE SEQUENCE</scope>
    <source>
        <strain evidence="1">4be13</strain>
    </source>
</reference>
<dbReference type="RefSeq" id="WP_207679946.1">
    <property type="nucleotide sequence ID" value="NZ_CP061800.1"/>
</dbReference>
<sequence length="54" mass="6102">MKKKELTRKKMKAVKGGWTDFAMVLGVNYATSDTGRRRRGGLDFNIAGLCVRIR</sequence>
<dbReference type="Proteomes" id="UP000663722">
    <property type="component" value="Chromosome"/>
</dbReference>
<dbReference type="EMBL" id="CP061800">
    <property type="protein sequence ID" value="QTA92690.1"/>
    <property type="molecule type" value="Genomic_DNA"/>
</dbReference>
<dbReference type="KEGG" id="dmm:dnm_087780"/>
<evidence type="ECO:0000313" key="2">
    <source>
        <dbReference type="Proteomes" id="UP000663722"/>
    </source>
</evidence>
<dbReference type="AlphaFoldDB" id="A0A975BVQ3"/>
<organism evidence="1 2">
    <name type="scientific">Desulfonema magnum</name>
    <dbReference type="NCBI Taxonomy" id="45655"/>
    <lineage>
        <taxon>Bacteria</taxon>
        <taxon>Pseudomonadati</taxon>
        <taxon>Thermodesulfobacteriota</taxon>
        <taxon>Desulfobacteria</taxon>
        <taxon>Desulfobacterales</taxon>
        <taxon>Desulfococcaceae</taxon>
        <taxon>Desulfonema</taxon>
    </lineage>
</organism>
<name>A0A975BVQ3_9BACT</name>
<accession>A0A975BVQ3</accession>
<proteinExistence type="predicted"/>